<evidence type="ECO:0000256" key="1">
    <source>
        <dbReference type="ARBA" id="ARBA00023015"/>
    </source>
</evidence>
<dbReference type="InterPro" id="IPR012318">
    <property type="entry name" value="HTH_CRP"/>
</dbReference>
<dbReference type="PROSITE" id="PS50042">
    <property type="entry name" value="CNMP_BINDING_3"/>
    <property type="match status" value="1"/>
</dbReference>
<dbReference type="Pfam" id="PF00027">
    <property type="entry name" value="cNMP_binding"/>
    <property type="match status" value="1"/>
</dbReference>
<evidence type="ECO:0000256" key="3">
    <source>
        <dbReference type="ARBA" id="ARBA00023163"/>
    </source>
</evidence>
<dbReference type="InterPro" id="IPR036388">
    <property type="entry name" value="WH-like_DNA-bd_sf"/>
</dbReference>
<dbReference type="InterPro" id="IPR036390">
    <property type="entry name" value="WH_DNA-bd_sf"/>
</dbReference>
<keyword evidence="2" id="KW-0238">DNA-binding</keyword>
<dbReference type="PROSITE" id="PS51063">
    <property type="entry name" value="HTH_CRP_2"/>
    <property type="match status" value="1"/>
</dbReference>
<dbReference type="CDD" id="cd00038">
    <property type="entry name" value="CAP_ED"/>
    <property type="match status" value="1"/>
</dbReference>
<comment type="caution">
    <text evidence="6">The sequence shown here is derived from an EMBL/GenBank/DDBJ whole genome shotgun (WGS) entry which is preliminary data.</text>
</comment>
<dbReference type="CDD" id="cd00092">
    <property type="entry name" value="HTH_CRP"/>
    <property type="match status" value="1"/>
</dbReference>
<evidence type="ECO:0000313" key="6">
    <source>
        <dbReference type="EMBL" id="PZP45848.1"/>
    </source>
</evidence>
<dbReference type="SMART" id="SM00100">
    <property type="entry name" value="cNMP"/>
    <property type="match status" value="1"/>
</dbReference>
<dbReference type="InterPro" id="IPR018490">
    <property type="entry name" value="cNMP-bd_dom_sf"/>
</dbReference>
<dbReference type="AlphaFoldDB" id="A0A2W5ERB7"/>
<dbReference type="Proteomes" id="UP000249645">
    <property type="component" value="Unassembled WGS sequence"/>
</dbReference>
<feature type="domain" description="Cyclic nucleotide-binding" evidence="4">
    <location>
        <begin position="21"/>
        <end position="141"/>
    </location>
</feature>
<dbReference type="Pfam" id="PF13545">
    <property type="entry name" value="HTH_Crp_2"/>
    <property type="match status" value="1"/>
</dbReference>
<proteinExistence type="predicted"/>
<dbReference type="InterPro" id="IPR014710">
    <property type="entry name" value="RmlC-like_jellyroll"/>
</dbReference>
<dbReference type="PRINTS" id="PR00034">
    <property type="entry name" value="HTHCRP"/>
</dbReference>
<dbReference type="EMBL" id="QFOI01000247">
    <property type="protein sequence ID" value="PZP45848.1"/>
    <property type="molecule type" value="Genomic_DNA"/>
</dbReference>
<dbReference type="SUPFAM" id="SSF46785">
    <property type="entry name" value="Winged helix' DNA-binding domain"/>
    <property type="match status" value="1"/>
</dbReference>
<protein>
    <submittedName>
        <fullName evidence="6">Crp/Fnr family transcriptional regulator</fullName>
    </submittedName>
</protein>
<dbReference type="PANTHER" id="PTHR24567:SF26">
    <property type="entry name" value="REGULATORY PROTEIN YEIL"/>
    <property type="match status" value="1"/>
</dbReference>
<keyword evidence="1" id="KW-0805">Transcription regulation</keyword>
<dbReference type="SUPFAM" id="SSF51206">
    <property type="entry name" value="cAMP-binding domain-like"/>
    <property type="match status" value="1"/>
</dbReference>
<evidence type="ECO:0000259" key="4">
    <source>
        <dbReference type="PROSITE" id="PS50042"/>
    </source>
</evidence>
<dbReference type="InterPro" id="IPR050397">
    <property type="entry name" value="Env_Response_Regulators"/>
</dbReference>
<name>A0A2W5ERB7_9SPHI</name>
<feature type="domain" description="HTH crp-type" evidence="5">
    <location>
        <begin position="155"/>
        <end position="226"/>
    </location>
</feature>
<evidence type="ECO:0000313" key="7">
    <source>
        <dbReference type="Proteomes" id="UP000249645"/>
    </source>
</evidence>
<organism evidence="6 7">
    <name type="scientific">Pseudopedobacter saltans</name>
    <dbReference type="NCBI Taxonomy" id="151895"/>
    <lineage>
        <taxon>Bacteria</taxon>
        <taxon>Pseudomonadati</taxon>
        <taxon>Bacteroidota</taxon>
        <taxon>Sphingobacteriia</taxon>
        <taxon>Sphingobacteriales</taxon>
        <taxon>Sphingobacteriaceae</taxon>
        <taxon>Pseudopedobacter</taxon>
    </lineage>
</organism>
<keyword evidence="3" id="KW-0804">Transcription</keyword>
<dbReference type="PANTHER" id="PTHR24567">
    <property type="entry name" value="CRP FAMILY TRANSCRIPTIONAL REGULATORY PROTEIN"/>
    <property type="match status" value="1"/>
</dbReference>
<gene>
    <name evidence="6" type="ORF">DI598_12775</name>
</gene>
<dbReference type="Gene3D" id="2.60.120.10">
    <property type="entry name" value="Jelly Rolls"/>
    <property type="match status" value="1"/>
</dbReference>
<dbReference type="GO" id="GO:0003677">
    <property type="term" value="F:DNA binding"/>
    <property type="evidence" value="ECO:0007669"/>
    <property type="project" value="UniProtKB-KW"/>
</dbReference>
<evidence type="ECO:0000256" key="2">
    <source>
        <dbReference type="ARBA" id="ARBA00023125"/>
    </source>
</evidence>
<accession>A0A2W5ERB7</accession>
<sequence>MNHKEPFFCSCIGCHTRILSIFKNLTPEEIENIDANKKCQLFKKGEYLYKENSYPTGHYCISSGKVKLSTLGENGREHILKIVGEGDITGENAIFSKHPHHHSAIAIEDTMTCFVPKEAFMKSLRNSPAMTMDVLEALSKNIETAERKQQDFAQKNVKERLADTLLSFKNSYGENDEHFLNIKFSREEIADFIGTSTETVIRLLSEWNSASIITLNKKQIRINSVDKLTLISQPK</sequence>
<dbReference type="InterPro" id="IPR000595">
    <property type="entry name" value="cNMP-bd_dom"/>
</dbReference>
<evidence type="ECO:0000259" key="5">
    <source>
        <dbReference type="PROSITE" id="PS51063"/>
    </source>
</evidence>
<reference evidence="6 7" key="1">
    <citation type="submission" date="2017-11" db="EMBL/GenBank/DDBJ databases">
        <title>Infants hospitalized years apart are colonized by the same room-sourced microbial strains.</title>
        <authorList>
            <person name="Brooks B."/>
            <person name="Olm M.R."/>
            <person name="Firek B.A."/>
            <person name="Baker R."/>
            <person name="Thomas B.C."/>
            <person name="Morowitz M.J."/>
            <person name="Banfield J.F."/>
        </authorList>
    </citation>
    <scope>NUCLEOTIDE SEQUENCE [LARGE SCALE GENOMIC DNA]</scope>
    <source>
        <strain evidence="6">S2_009_000_R2_76</strain>
    </source>
</reference>
<dbReference type="GO" id="GO:0005829">
    <property type="term" value="C:cytosol"/>
    <property type="evidence" value="ECO:0007669"/>
    <property type="project" value="TreeGrafter"/>
</dbReference>
<dbReference type="SMART" id="SM00419">
    <property type="entry name" value="HTH_CRP"/>
    <property type="match status" value="1"/>
</dbReference>
<dbReference type="Gene3D" id="1.10.10.10">
    <property type="entry name" value="Winged helix-like DNA-binding domain superfamily/Winged helix DNA-binding domain"/>
    <property type="match status" value="1"/>
</dbReference>
<dbReference type="GO" id="GO:0003700">
    <property type="term" value="F:DNA-binding transcription factor activity"/>
    <property type="evidence" value="ECO:0007669"/>
    <property type="project" value="TreeGrafter"/>
</dbReference>